<evidence type="ECO:0000313" key="22">
    <source>
        <dbReference type="EnsemblMetazoa" id="XP_030842165"/>
    </source>
</evidence>
<dbReference type="SUPFAM" id="SSF56988">
    <property type="entry name" value="Anthrax protective antigen"/>
    <property type="match status" value="1"/>
</dbReference>
<evidence type="ECO:0000256" key="13">
    <source>
        <dbReference type="ARBA" id="ARBA00023180"/>
    </source>
</evidence>
<dbReference type="InterPro" id="IPR013783">
    <property type="entry name" value="Ig-like_fold"/>
</dbReference>
<dbReference type="SMART" id="SM00429">
    <property type="entry name" value="IPT"/>
    <property type="match status" value="12"/>
</dbReference>
<evidence type="ECO:0000256" key="1">
    <source>
        <dbReference type="ARBA" id="ARBA00004167"/>
    </source>
</evidence>
<dbReference type="InterPro" id="IPR039448">
    <property type="entry name" value="Beta_helix"/>
</dbReference>
<dbReference type="OrthoDB" id="120976at2759"/>
<evidence type="ECO:0000256" key="8">
    <source>
        <dbReference type="ARBA" id="ARBA00022737"/>
    </source>
</evidence>
<organism evidence="22 23">
    <name type="scientific">Strongylocentrotus purpuratus</name>
    <name type="common">Purple sea urchin</name>
    <dbReference type="NCBI Taxonomy" id="7668"/>
    <lineage>
        <taxon>Eukaryota</taxon>
        <taxon>Metazoa</taxon>
        <taxon>Echinodermata</taxon>
        <taxon>Eleutherozoa</taxon>
        <taxon>Echinozoa</taxon>
        <taxon>Echinoidea</taxon>
        <taxon>Euechinoidea</taxon>
        <taxon>Echinacea</taxon>
        <taxon>Camarodonta</taxon>
        <taxon>Echinidea</taxon>
        <taxon>Strongylocentrotidae</taxon>
        <taxon>Strongylocentrotus</taxon>
    </lineage>
</organism>
<feature type="signal peptide" evidence="18">
    <location>
        <begin position="1"/>
        <end position="33"/>
    </location>
</feature>
<dbReference type="Pfam" id="PF01833">
    <property type="entry name" value="TIG"/>
    <property type="match status" value="13"/>
</dbReference>
<feature type="domain" description="PA14" evidence="21">
    <location>
        <begin position="351"/>
        <end position="507"/>
    </location>
</feature>
<evidence type="ECO:0000256" key="11">
    <source>
        <dbReference type="ARBA" id="ARBA00022989"/>
    </source>
</evidence>
<evidence type="ECO:0000256" key="17">
    <source>
        <dbReference type="SAM" id="Phobius"/>
    </source>
</evidence>
<dbReference type="KEGG" id="spu:575549"/>
<dbReference type="Gene3D" id="2.160.20.10">
    <property type="entry name" value="Single-stranded right-handed beta-helix, Pectin lyase-like"/>
    <property type="match status" value="1"/>
</dbReference>
<dbReference type="Gene3D" id="6.10.140.2220">
    <property type="match status" value="1"/>
</dbReference>
<keyword evidence="8" id="KW-0677">Repeat</keyword>
<feature type="compositionally biased region" description="Low complexity" evidence="16">
    <location>
        <begin position="3593"/>
        <end position="3604"/>
    </location>
</feature>
<dbReference type="PANTHER" id="PTHR46769:SF2">
    <property type="entry name" value="FIBROCYSTIN-L ISOFORM 2 PRECURSOR-RELATED"/>
    <property type="match status" value="1"/>
</dbReference>
<feature type="chain" id="PRO_5029549777" description="Fibrocystin-L" evidence="18">
    <location>
        <begin position="34"/>
        <end position="4772"/>
    </location>
</feature>
<dbReference type="Gene3D" id="2.60.40.10">
    <property type="entry name" value="Immunoglobulins"/>
    <property type="match status" value="13"/>
</dbReference>
<dbReference type="InterPro" id="IPR002893">
    <property type="entry name" value="Znf_MYND"/>
</dbReference>
<dbReference type="FunFam" id="2.60.40.10:FF:003850">
    <property type="match status" value="1"/>
</dbReference>
<dbReference type="InterPro" id="IPR014756">
    <property type="entry name" value="Ig_E-set"/>
</dbReference>
<dbReference type="SMART" id="SM01225">
    <property type="entry name" value="G8"/>
    <property type="match status" value="2"/>
</dbReference>
<keyword evidence="7 18" id="KW-0732">Signal</keyword>
<keyword evidence="12 17" id="KW-0472">Membrane</keyword>
<dbReference type="SUPFAM" id="SSF81296">
    <property type="entry name" value="E set domains"/>
    <property type="match status" value="13"/>
</dbReference>
<keyword evidence="6" id="KW-0479">Metal-binding</keyword>
<dbReference type="PANTHER" id="PTHR46769">
    <property type="entry name" value="POLYCYSTIC KIDNEY AND HEPATIC DISEASE 1 (AUTOSOMAL RECESSIVE)-LIKE 1"/>
    <property type="match status" value="1"/>
</dbReference>
<dbReference type="PROSITE" id="PS51820">
    <property type="entry name" value="PA14"/>
    <property type="match status" value="1"/>
</dbReference>
<name>A0A7M7NVK1_STRPU</name>
<dbReference type="Pfam" id="PF10162">
    <property type="entry name" value="G8"/>
    <property type="match status" value="2"/>
</dbReference>
<dbReference type="SMART" id="SM00710">
    <property type="entry name" value="PbH1"/>
    <property type="match status" value="17"/>
</dbReference>
<evidence type="ECO:0000256" key="2">
    <source>
        <dbReference type="ARBA" id="ARBA00004236"/>
    </source>
</evidence>
<dbReference type="InterPro" id="IPR037524">
    <property type="entry name" value="PA14/GLEYA"/>
</dbReference>
<evidence type="ECO:0000256" key="4">
    <source>
        <dbReference type="ARBA" id="ARBA00022475"/>
    </source>
</evidence>
<dbReference type="FunFam" id="2.160.20.10:FF:000070">
    <property type="entry name" value="PKHD1 like 1"/>
    <property type="match status" value="1"/>
</dbReference>
<reference evidence="23" key="1">
    <citation type="submission" date="2015-02" db="EMBL/GenBank/DDBJ databases">
        <title>Genome sequencing for Strongylocentrotus purpuratus.</title>
        <authorList>
            <person name="Murali S."/>
            <person name="Liu Y."/>
            <person name="Vee V."/>
            <person name="English A."/>
            <person name="Wang M."/>
            <person name="Skinner E."/>
            <person name="Han Y."/>
            <person name="Muzny D.M."/>
            <person name="Worley K.C."/>
            <person name="Gibbs R.A."/>
        </authorList>
    </citation>
    <scope>NUCLEOTIDE SEQUENCE</scope>
</reference>
<evidence type="ECO:0000256" key="5">
    <source>
        <dbReference type="ARBA" id="ARBA00022692"/>
    </source>
</evidence>
<keyword evidence="10" id="KW-0862">Zinc</keyword>
<evidence type="ECO:0000256" key="10">
    <source>
        <dbReference type="ARBA" id="ARBA00022833"/>
    </source>
</evidence>
<dbReference type="RefSeq" id="XP_030842165.1">
    <property type="nucleotide sequence ID" value="XM_030986305.1"/>
</dbReference>
<dbReference type="Pfam" id="PF01753">
    <property type="entry name" value="zf-MYND"/>
    <property type="match status" value="1"/>
</dbReference>
<evidence type="ECO:0000256" key="14">
    <source>
        <dbReference type="ARBA" id="ARBA00023273"/>
    </source>
</evidence>
<evidence type="ECO:0008006" key="24">
    <source>
        <dbReference type="Google" id="ProtNLM"/>
    </source>
</evidence>
<evidence type="ECO:0000313" key="23">
    <source>
        <dbReference type="Proteomes" id="UP000007110"/>
    </source>
</evidence>
<dbReference type="PROSITE" id="PS50865">
    <property type="entry name" value="ZF_MYND_2"/>
    <property type="match status" value="1"/>
</dbReference>
<dbReference type="SUPFAM" id="SSF51126">
    <property type="entry name" value="Pectin lyase-like"/>
    <property type="match status" value="2"/>
</dbReference>
<dbReference type="InterPro" id="IPR052387">
    <property type="entry name" value="Fibrocystin"/>
</dbReference>
<dbReference type="Gene3D" id="2.60.40.420">
    <property type="entry name" value="Cupredoxins - blue copper proteins"/>
    <property type="match status" value="1"/>
</dbReference>
<keyword evidence="4" id="KW-1003">Cell membrane</keyword>
<dbReference type="FunFam" id="2.60.40.10:FF:002342">
    <property type="entry name" value="Uncharacterized protein"/>
    <property type="match status" value="6"/>
</dbReference>
<feature type="domain" description="G8" evidence="20">
    <location>
        <begin position="2247"/>
        <end position="2367"/>
    </location>
</feature>
<feature type="domain" description="MYND-type" evidence="19">
    <location>
        <begin position="4728"/>
        <end position="4766"/>
    </location>
</feature>
<dbReference type="InterPro" id="IPR008972">
    <property type="entry name" value="Cupredoxin"/>
</dbReference>
<dbReference type="PROSITE" id="PS51484">
    <property type="entry name" value="G8"/>
    <property type="match status" value="2"/>
</dbReference>
<dbReference type="FunFam" id="2.60.40.10:FF:001292">
    <property type="entry name" value="PKHD1 like 1"/>
    <property type="match status" value="1"/>
</dbReference>
<feature type="region of interest" description="Disordered" evidence="16">
    <location>
        <begin position="4038"/>
        <end position="4059"/>
    </location>
</feature>
<keyword evidence="13" id="KW-0325">Glycoprotein</keyword>
<evidence type="ECO:0000256" key="6">
    <source>
        <dbReference type="ARBA" id="ARBA00022723"/>
    </source>
</evidence>
<dbReference type="EnsemblMetazoa" id="XM_030986305">
    <property type="protein sequence ID" value="XP_030842165"/>
    <property type="gene ID" value="LOC575549"/>
</dbReference>
<sequence>MASLAAGCCPDGGALRRLLMCLVISGCVVSSIGAPSVSNIEPRVGSLRGATRIEITGSGFSEDKFSFGEGNDDLGNKVYFRNSTTSIPCDVLDYYSNAKKIVCETRSASDGTFDIYIEVDGRSVTELGGSYCSSASRCQFTYQSNRTPTISYVSPTYNVPEQPLTIRGKIYTDLYESTQLNEEEDDADELDDDVLVIQRVYWGPQIICDPEDPETEAPYGIELDDEDSEWGNIMCRPATTLVGSYRLTYLVSGEYGRSLSDTNTLYVSGEHKLYHYQTHADISSISPVEGSLSGGTDVVIEGSYFDYTDPDLAVYIGGVPCDIYNVSSTEILCRTNPADDNILHVNATVFPGSRGITREVWNETDGDISVDSDFNTSASDYCSHIRPFASSPEDRPCGEFDNYISRFRGFFVPPSDGHYALAIQSDDNSALYLSQTRYPADMVEIANSQAYSNSFFRFDGQISDKMFLEGGKYYYLESRMRDNTGGDNMYVGVFFYDTAIIASQYDGATSEEQTITISSDVKNEYQSVTYGSGLYETQDIRVSIGCTGIFCEDDDDQFTMTSMANMVINTTENNMTTAESTTMTMTTENSTEGSGSGFIGYFRLNYREFYTDDIEVGASAMEVQDALNMLPLGNSSSGNMTYGNLSVNVTAFEEGDVTVYRVKFNSYGNFSLIEDATWADNVRVNISRVATGVVNGTAPSSFRLFYGGRLSDSLTFDSSTDDVRDAFLDMITVQCESTSSGKPYYSVDYESAAVGNEYGTRVYDQEPFCGRTSLRNPWWVFFAGVIGSVSSVDLRYTSKFCLGHRGTGFEKWFYVWVSWIDSSKASRFNAMYISADFIQNSNWQHTCVDLWDTISQSWLADQMLSGTGVYLERIRLYQKTDQDFWVDNIFIGVKDDSYGVRVPAARPNDNFILDASVESTTNGYTIELQPSQCGHNFPLIGVQGGQINDGYVESGSDFVTYSSRRWEDSASVTVESVQRSTPPVYGTFNLAQEGGSVVNGISGQSTSSQMKDILETFLDVGDLSVTRSGECTGYSWNIKWDSKGGSQGLLQVTDNNLYNNVTWVNVSATRVNEGSVFLSRIPGEFLRTVNDKPQVEVIVNGIPSSCQSDSCTYEYVPEATPTLSSITPASGSASDGTTVVITGTGFSDDVAENNVTIGGADCMVVDANTTRIECDVGQAQGGVYNISVVIDGKGSASLPSGGVEFEYSFDVSTVSPDEGSAAGGTEVTISGYGLGGDRDIEVSIGSNNCEVISASYDEIVCVIVVESGSRRRRRSTTDADVVINIDGAMPLTVNDGFTFDTSLTPTVSNLSPATSSVVGGDDLTISGSSFGSSGASVMIGSASCEITSQGDSSIVCVLPANVPGDYEVDVEIDGIGLADTSAIDPFSYVLDVTGMFPSSGSLQGGTEVTLTGAGFGTDPDNITVSMGAFGCEVTDIADDELTCTTSSSSVDHQVDNMGKHSKYGLGYKWNPQLVTIAAGDSVTWSWNVDPYVSGIGYAVQQTADGDSLGYDGSGFYSGGRSTSSGSYKYQFDIPGTYYYSSGAIRSDGTIFIKGVVEVRPLASVAMELDVMLGGYSANHDVNSGESDPTGGSCSNEDTAISGCSSASPNITDDTKFNFIFDECMTPSISSIDPLIGDSSDTIVIEGSGFSDEDCANVITVGQYPCVTTSSSATRVECEIDTQDEMEIGVYHEIAVNVANRGFAIQESHILANRSFVMYPRIDSVSDSDGSIMGGLTLSIQGDSFAPSSPSNIGVYIGSLSCDITFYNYTYIECTTPSTSWYGAQSLRVQVNSLWAVGGSTFTYSEAQTPNISSWMPETVSGSGTTGMTFTGSQLSSITDDISITIGGEACSITAAGESEIECDVDAVPVGTRDVLINIAGKGLAQFFYGNDTVQSEANIFSVSPSDGSTQGGQAVNISGNGFVDGATAVTIDGSSCVIQSISLSEIQCITPANSAGTYDLVVASDGVTYDAEDYVYSSSSTPTVTSITPGSGETGTSITISGSAFSDTDSDISVTINGVDCSITSASSSEVECDVGAHSAGVFDVMIHVNGLGNADNDETFEYELTVSSTSPSTGSFGGGQTLVIEGSGFDSETTMVTVCGYECLLYNANETTVECDMPANSDSSSTLDCDIVVSVASGSEVTQSDAYQYRRDMTPVIESVSPARGGTGGGTTVTITGQDFLDSGNEVTIAGTTCTILSESATLITCQTGAHSPSIRSQVRVQVGSDGIATQDNADYFYIDVWSSIYTWGGNDPPVAGDFVIIPVGQTILLDITTPILKVLLIQGGEMIFDEADIELHAEYVVVTDGGHFEIGTEEEPFQHEASVVMHGHVRSVELPLFGAKTFAVRNGTVDMHGIPTPITWSRLAETVNAGDTELTLMDSVVNWRIGDHMVLASTGTRHKQTQNEEVEITGFSNDNMTIEFTPALEYEHISISQVIDGILVETRGEVGLLTHNVKIRGSVHEEWLEEVEACPDEFDTNQFATQTCFQGRFGAETVTDEFGSQIMFFAKEQDTHLVRGRFEYVEVTHAGQAFRLGRYPIHFHMNGNITGSYVRGCGIHHTFNRAVTIHGVHHLLVEHNVAFNVMGHAFFLEDGIETKNIIQYNLAVFVRPSSSLLNVDVTPASFWVTNPDNYVRHNAAAGGSHFGFWYNMPAHPMGPSFTTAVCPRNVQVLEFNNNTAHTMGWYGIWIFPSYHPKADSSCGGVAGHTEFHNLTAWRTERGAEGVLVGPIQFHNFLMTDNEASGIEFQTVGSVWGEDGPMVKDSVIIGYTPGLAEGQEADRCTSAGIHLPKSKFLTVDGVRFINFDQDRCVTLRACAHCKVFQGGFEHRFKNLIFTDSPNKAAFQWEHETWFEDLDGTLTGNADSIVTPQNNGLPTDHCTFDVEDFSKGFNGAVCDESVLLHRMAFNDAYPESLHYKATILTNSYGTTSVPYRKKRITHPTGWMLTLVESETYNFYFENVDHVTNISYAARFDGFGDGDFVIMNHNFTQSPDAFALIGQVTENVGRPLEYSEDENADWYFNNETNNLYYLISGKDQSSLVDRSVNLDVYRCYYKDCIPPVPSVPPPPPEGRPEGVLFWGEAAAWEDVTDGWGGNTGSGSNVPQNGDDVMIFPERWIVANDTLPWMNKLFIYGTLEIDDSRDMVINATYILIQGGRLIAGFNETRPFTHDLRILLNGHHFTQDIPLPNGPNLGSKALGVFGTLDLHGMPRDVTWTQLASTVEAGDSEFTVIVDTDWRVGDEIVVTATSYEAWHTETFRISSKTDSRTFSINGTFAHMHTAESAEFNGKAYTIAAEVGLLTRNIVIEGNDYDLLFDESFGARTIVGSFIQDGEFYRGSGHFANVEFKRTGQEGWTDFYDPRYSLAFLDIGDVLLDAVPSFVHSCTFHNGFSLAIGVFGTDNIEIDNNVIHHTVGAGIKSYGTNTMITNNLVTLMVFPGTYQDRFEDENIDWMGGIDVAEAMDPILINNTVAGSERVGFNIKGERCSDPNAWSNNVAHSNYHGVHILKTGQDPCLRVHDFFSYRNLDYGLYALTSSSIEISESTFVDNGANILVHDYGPSALSHLVANKYVLVEDSLIVGNSDSFDCDLDKVTPEGSSQSSKQRSTKSPNGGTVGVYFTSFKGSSGGAPFKPFTSVMSYPAIGGKMILRDVTFSNFNDKCSGGDKVIMTSPQSGDAMHPIEVEGLTFIDTPTDNYVWFHRPPLGLVNPSDCVDMDCDAHKKVIIQDVDGSLLGSPGTVIPDSAFEWDGDRRRGLGDYRIPKMMLTTPDGARIPKEDVAPNNGIIRNDDCEWHDRWQAWECHGIDHMMMIVESMDADTELRRVSPVALHADGYVDLINGPQDHGWCLGYTCQERISTFYTIVATNKNYELFFTGTNPQSLRFHLLNAVESQALTVGIWYANPQRLDVYVDGLYIIPNNGQYVDGGLQWIAPTPDTDFMPSLDSMVLGDNYFDREKQTLYILVRGSTFVEIRTTPVVITTFGVPAVEVDDFFEENLVENLANLLNIDPSQIRVVDIISEARRKKRSTGSDTEVVVEIGANPVASISTDNSTTTPAPSGTSSPSELSFDQLTEVQAMLADEMQTGNLGDSLGVTINSMAMTDPVDTPKDPTGGVRATNTTGGPANGTTTFAEQQAAEEELALSTAGEATVYVVASTMIIEVQPDDAIEESAFGTQPRIKVLDNQGNRIEQLGTPARPWQVTATISSWTSDGIIGFISDNQTISFEGGWANFTDLGVNISATDLVLEFTITYPNTSSLTASTEAFDVDVQPYELEIITAPSSDVMENEVFEVIVELRETHTGDVPTNLAEKGFDSWLVTIAISDPTNYRGELQGDLSTILDLSTARATFSLSINEASYYYILTVSVVTSPSSAYHASGSLDPFNVVAENNAINSGETASLTIRFDYDYSSIAQDNEELIAANFLNHIAPNYENATFSNVQVSEGSILISFDITGDVESVQSLIWEDILDGDLSITFNGQTLLAEEYLMVDGAPYDPTSSSSSLPIWIIIVVVVVILILIAVIVIAVIMVKKNSNRKVTQMDEMPLATTKEYGDNKDYKLMSYVGSESSLIHPSLAPTIRFDHSPSPDEGLVNKHLLFDDETDSQRSTLSARSRSPGLHLARRSPEVAVSALPPGFLEGQMETELADRVRLFIMVKNSDGTFQKLGEVSANMVGTISQLRHDLKDTGLSHKVRDKPFVILKETLAEIQPGDEKKLMVNEVYSSDCVLLKWLDNQDITQLCICGLVGQFHCSLCQKQAYCSPQCQSTDWPRHSFKCSQWATE</sequence>
<dbReference type="InterPro" id="IPR019316">
    <property type="entry name" value="G8_domain"/>
</dbReference>
<dbReference type="CDD" id="cd00603">
    <property type="entry name" value="IPT_PCSR"/>
    <property type="match status" value="11"/>
</dbReference>
<keyword evidence="11 17" id="KW-1133">Transmembrane helix</keyword>
<feature type="transmembrane region" description="Helical" evidence="17">
    <location>
        <begin position="4495"/>
        <end position="4521"/>
    </location>
</feature>
<dbReference type="GO" id="GO:0042995">
    <property type="term" value="C:cell projection"/>
    <property type="evidence" value="ECO:0007669"/>
    <property type="project" value="UniProtKB-SubCell"/>
</dbReference>
<comment type="subcellular location">
    <subcellularLocation>
        <location evidence="2">Cell membrane</location>
    </subcellularLocation>
    <subcellularLocation>
        <location evidence="3">Cell projection</location>
    </subcellularLocation>
    <subcellularLocation>
        <location evidence="1">Membrane</location>
        <topology evidence="1">Single-pass membrane protein</topology>
    </subcellularLocation>
</comment>
<evidence type="ECO:0000259" key="20">
    <source>
        <dbReference type="PROSITE" id="PS51484"/>
    </source>
</evidence>
<evidence type="ECO:0000256" key="15">
    <source>
        <dbReference type="PROSITE-ProRule" id="PRU00134"/>
    </source>
</evidence>
<evidence type="ECO:0000256" key="12">
    <source>
        <dbReference type="ARBA" id="ARBA00023136"/>
    </source>
</evidence>
<evidence type="ECO:0000256" key="7">
    <source>
        <dbReference type="ARBA" id="ARBA00022729"/>
    </source>
</evidence>
<dbReference type="Pfam" id="PF24606">
    <property type="entry name" value="CEMIP_beta-hel"/>
    <property type="match status" value="1"/>
</dbReference>
<evidence type="ECO:0000256" key="18">
    <source>
        <dbReference type="SAM" id="SignalP"/>
    </source>
</evidence>
<evidence type="ECO:0000259" key="21">
    <source>
        <dbReference type="PROSITE" id="PS51820"/>
    </source>
</evidence>
<dbReference type="SUPFAM" id="SSF49503">
    <property type="entry name" value="Cupredoxins"/>
    <property type="match status" value="1"/>
</dbReference>
<dbReference type="InterPro" id="IPR006626">
    <property type="entry name" value="PbH1"/>
</dbReference>
<evidence type="ECO:0000256" key="9">
    <source>
        <dbReference type="ARBA" id="ARBA00022771"/>
    </source>
</evidence>
<feature type="region of interest" description="Disordered" evidence="16">
    <location>
        <begin position="3586"/>
        <end position="3606"/>
    </location>
</feature>
<feature type="compositionally biased region" description="Low complexity" evidence="16">
    <location>
        <begin position="4044"/>
        <end position="4057"/>
    </location>
</feature>
<dbReference type="Pfam" id="PF07691">
    <property type="entry name" value="PA14"/>
    <property type="match status" value="1"/>
</dbReference>
<evidence type="ECO:0000256" key="16">
    <source>
        <dbReference type="SAM" id="MobiDB-lite"/>
    </source>
</evidence>
<dbReference type="InterPro" id="IPR012334">
    <property type="entry name" value="Pectin_lyas_fold"/>
</dbReference>
<evidence type="ECO:0000256" key="3">
    <source>
        <dbReference type="ARBA" id="ARBA00004316"/>
    </source>
</evidence>
<dbReference type="InterPro" id="IPR002909">
    <property type="entry name" value="IPT_dom"/>
</dbReference>
<dbReference type="GO" id="GO:0005886">
    <property type="term" value="C:plasma membrane"/>
    <property type="evidence" value="ECO:0007669"/>
    <property type="project" value="UniProtKB-SubCell"/>
</dbReference>
<feature type="domain" description="G8" evidence="20">
    <location>
        <begin position="3088"/>
        <end position="3217"/>
    </location>
</feature>
<proteinExistence type="predicted"/>
<dbReference type="Pfam" id="PF13229">
    <property type="entry name" value="Beta_helix"/>
    <property type="match status" value="1"/>
</dbReference>
<keyword evidence="14" id="KW-0966">Cell projection</keyword>
<reference evidence="22" key="2">
    <citation type="submission" date="2021-01" db="UniProtKB">
        <authorList>
            <consortium name="EnsemblMetazoa"/>
        </authorList>
    </citation>
    <scope>IDENTIFICATION</scope>
</reference>
<dbReference type="InterPro" id="IPR055401">
    <property type="entry name" value="CEMIP_beta-hel_dom"/>
</dbReference>
<dbReference type="GO" id="GO:0008270">
    <property type="term" value="F:zinc ion binding"/>
    <property type="evidence" value="ECO:0007669"/>
    <property type="project" value="UniProtKB-KW"/>
</dbReference>
<dbReference type="Proteomes" id="UP000007110">
    <property type="component" value="Unassembled WGS sequence"/>
</dbReference>
<accession>A0A7M7NVK1</accession>
<dbReference type="InParanoid" id="A0A7M7NVK1"/>
<dbReference type="SUPFAM" id="SSF144232">
    <property type="entry name" value="HIT/MYND zinc finger-like"/>
    <property type="match status" value="1"/>
</dbReference>
<dbReference type="FunFam" id="2.60.40.10:FF:000857">
    <property type="entry name" value="PKHD1 like 1"/>
    <property type="match status" value="1"/>
</dbReference>
<feature type="region of interest" description="Disordered" evidence="16">
    <location>
        <begin position="4594"/>
        <end position="4615"/>
    </location>
</feature>
<dbReference type="GeneID" id="575549"/>
<keyword evidence="5 17" id="KW-0812">Transmembrane</keyword>
<dbReference type="FunFam" id="2.60.40.10:FF:003848">
    <property type="match status" value="1"/>
</dbReference>
<dbReference type="InterPro" id="IPR011050">
    <property type="entry name" value="Pectin_lyase_fold/virulence"/>
</dbReference>
<keyword evidence="23" id="KW-1185">Reference proteome</keyword>
<protein>
    <recommendedName>
        <fullName evidence="24">Fibrocystin-L</fullName>
    </recommendedName>
</protein>
<evidence type="ECO:0000259" key="19">
    <source>
        <dbReference type="PROSITE" id="PS50865"/>
    </source>
</evidence>
<dbReference type="InterPro" id="IPR011658">
    <property type="entry name" value="PA14_dom"/>
</dbReference>
<dbReference type="OMA" id="RSFPQKM"/>
<keyword evidence="9 15" id="KW-0863">Zinc-finger</keyword>